<evidence type="ECO:0000256" key="1">
    <source>
        <dbReference type="SAM" id="MobiDB-lite"/>
    </source>
</evidence>
<accession>A0A9W4WZ74</accession>
<dbReference type="PANTHER" id="PTHR45786">
    <property type="entry name" value="DNA BINDING PROTEIN-LIKE"/>
    <property type="match status" value="1"/>
</dbReference>
<dbReference type="EMBL" id="CAMKVN010014190">
    <property type="protein sequence ID" value="CAI2196417.1"/>
    <property type="molecule type" value="Genomic_DNA"/>
</dbReference>
<evidence type="ECO:0000313" key="3">
    <source>
        <dbReference type="Proteomes" id="UP001153678"/>
    </source>
</evidence>
<gene>
    <name evidence="2" type="ORF">FWILDA_LOCUS17569</name>
</gene>
<comment type="caution">
    <text evidence="2">The sequence shown here is derived from an EMBL/GenBank/DDBJ whole genome shotgun (WGS) entry which is preliminary data.</text>
</comment>
<dbReference type="Proteomes" id="UP001153678">
    <property type="component" value="Unassembled WGS sequence"/>
</dbReference>
<protein>
    <submittedName>
        <fullName evidence="2">16124_t:CDS:1</fullName>
    </submittedName>
</protein>
<dbReference type="OrthoDB" id="1748060at2759"/>
<keyword evidence="3" id="KW-1185">Reference proteome</keyword>
<feature type="compositionally biased region" description="Polar residues" evidence="1">
    <location>
        <begin position="1"/>
        <end position="12"/>
    </location>
</feature>
<organism evidence="2 3">
    <name type="scientific">Funneliformis geosporum</name>
    <dbReference type="NCBI Taxonomy" id="1117311"/>
    <lineage>
        <taxon>Eukaryota</taxon>
        <taxon>Fungi</taxon>
        <taxon>Fungi incertae sedis</taxon>
        <taxon>Mucoromycota</taxon>
        <taxon>Glomeromycotina</taxon>
        <taxon>Glomeromycetes</taxon>
        <taxon>Glomerales</taxon>
        <taxon>Glomeraceae</taxon>
        <taxon>Funneliformis</taxon>
    </lineage>
</organism>
<reference evidence="2" key="1">
    <citation type="submission" date="2022-08" db="EMBL/GenBank/DDBJ databases">
        <authorList>
            <person name="Kallberg Y."/>
            <person name="Tangrot J."/>
            <person name="Rosling A."/>
        </authorList>
    </citation>
    <scope>NUCLEOTIDE SEQUENCE</scope>
    <source>
        <strain evidence="2">Wild A</strain>
    </source>
</reference>
<sequence length="232" mass="27274">MASIDQINNRSETSNDRQRRLNQIRQRNYKRRRINNNIDIRHDLESMNQLCLHCGAKFWMDEKNQRSTQISPTFSVCCVNRKVRLLPLLKPPPYLMNLYTSLESEANSFRKNVRSYNSLLACISFGTNVNDEFQSKGVSNFSIHGQVYNLIRPLLPEKEQVPKFAQLYIYDTEHEIRNHLNLMQNLNATILKNLQNMLDIINPYIHIFRQALDIFQTSETSNISMLIHNNCI</sequence>
<feature type="region of interest" description="Disordered" evidence="1">
    <location>
        <begin position="1"/>
        <end position="28"/>
    </location>
</feature>
<dbReference type="AlphaFoldDB" id="A0A9W4WZ74"/>
<name>A0A9W4WZ74_9GLOM</name>
<dbReference type="PANTHER" id="PTHR45786:SF74">
    <property type="entry name" value="ATP-DEPENDENT DNA HELICASE"/>
    <property type="match status" value="1"/>
</dbReference>
<evidence type="ECO:0000313" key="2">
    <source>
        <dbReference type="EMBL" id="CAI2196417.1"/>
    </source>
</evidence>
<proteinExistence type="predicted"/>